<dbReference type="eggNOG" id="KOG4646">
    <property type="taxonomic scope" value="Eukaryota"/>
</dbReference>
<dbReference type="OMA" id="SIFIWAH"/>
<dbReference type="AlphaFoldDB" id="M1C643"/>
<dbReference type="Pfam" id="PF00514">
    <property type="entry name" value="Arm"/>
    <property type="match status" value="1"/>
</dbReference>
<dbReference type="STRING" id="4113.M1C643"/>
<dbReference type="InterPro" id="IPR016024">
    <property type="entry name" value="ARM-type_fold"/>
</dbReference>
<evidence type="ECO:0000313" key="2">
    <source>
        <dbReference type="EnsemblPlants" id="PGSC0003DMT400060578"/>
    </source>
</evidence>
<evidence type="ECO:0000313" key="3">
    <source>
        <dbReference type="Proteomes" id="UP000011115"/>
    </source>
</evidence>
<proteinExistence type="predicted"/>
<protein>
    <submittedName>
        <fullName evidence="2">Armadillo repeat-containing protein</fullName>
    </submittedName>
</protein>
<dbReference type="InterPro" id="IPR000225">
    <property type="entry name" value="Armadillo"/>
</dbReference>
<name>M1C643_SOLTU</name>
<dbReference type="PaxDb" id="4113-PGSC0003DMT400060578"/>
<dbReference type="InParanoid" id="M1C643"/>
<dbReference type="EnsemblPlants" id="PGSC0003DMT400060578">
    <property type="protein sequence ID" value="PGSC0003DMT400060578"/>
    <property type="gene ID" value="PGSC0003DMG400023565"/>
</dbReference>
<dbReference type="SUPFAM" id="SSF48371">
    <property type="entry name" value="ARM repeat"/>
    <property type="match status" value="1"/>
</dbReference>
<dbReference type="InterPro" id="IPR042462">
    <property type="entry name" value="ARMC7"/>
</dbReference>
<dbReference type="Proteomes" id="UP000011115">
    <property type="component" value="Unassembled WGS sequence"/>
</dbReference>
<reference evidence="2" key="2">
    <citation type="submission" date="2015-06" db="UniProtKB">
        <authorList>
            <consortium name="EnsemblPlants"/>
        </authorList>
    </citation>
    <scope>IDENTIFICATION</scope>
    <source>
        <strain evidence="2">DM1-3 516 R44</strain>
    </source>
</reference>
<dbReference type="InterPro" id="IPR011989">
    <property type="entry name" value="ARM-like"/>
</dbReference>
<dbReference type="HOGENOM" id="CLU_099221_0_0_1"/>
<dbReference type="PANTHER" id="PTHR46263:SF2">
    <property type="entry name" value="ARMADILLO REPEAT-CONTAINING DOMAIN-CONTAINING PROTEIN"/>
    <property type="match status" value="1"/>
</dbReference>
<dbReference type="PANTHER" id="PTHR46263">
    <property type="entry name" value="ARMADILLO REPEAT-CONTAINING PROTEIN 7"/>
    <property type="match status" value="1"/>
</dbReference>
<reference evidence="3" key="1">
    <citation type="journal article" date="2011" name="Nature">
        <title>Genome sequence and analysis of the tuber crop potato.</title>
        <authorList>
            <consortium name="The Potato Genome Sequencing Consortium"/>
        </authorList>
    </citation>
    <scope>NUCLEOTIDE SEQUENCE [LARGE SCALE GENOMIC DNA]</scope>
    <source>
        <strain evidence="3">cv. DM1-3 516 R44</strain>
    </source>
</reference>
<dbReference type="Gramene" id="PGSC0003DMT400060578">
    <property type="protein sequence ID" value="PGSC0003DMT400060578"/>
    <property type="gene ID" value="PGSC0003DMG400023565"/>
</dbReference>
<organism evidence="2 3">
    <name type="scientific">Solanum tuberosum</name>
    <name type="common">Potato</name>
    <dbReference type="NCBI Taxonomy" id="4113"/>
    <lineage>
        <taxon>Eukaryota</taxon>
        <taxon>Viridiplantae</taxon>
        <taxon>Streptophyta</taxon>
        <taxon>Embryophyta</taxon>
        <taxon>Tracheophyta</taxon>
        <taxon>Spermatophyta</taxon>
        <taxon>Magnoliopsida</taxon>
        <taxon>eudicotyledons</taxon>
        <taxon>Gunneridae</taxon>
        <taxon>Pentapetalae</taxon>
        <taxon>asterids</taxon>
        <taxon>lamiids</taxon>
        <taxon>Solanales</taxon>
        <taxon>Solanaceae</taxon>
        <taxon>Solanoideae</taxon>
        <taxon>Solaneae</taxon>
        <taxon>Solanum</taxon>
    </lineage>
</organism>
<accession>M1C643</accession>
<evidence type="ECO:0000256" key="1">
    <source>
        <dbReference type="ARBA" id="ARBA00022737"/>
    </source>
</evidence>
<keyword evidence="1" id="KW-0677">Repeat</keyword>
<keyword evidence="3" id="KW-1185">Reference proteome</keyword>
<dbReference type="Gene3D" id="1.25.10.10">
    <property type="entry name" value="Leucine-rich Repeat Variant"/>
    <property type="match status" value="1"/>
</dbReference>
<sequence length="162" mass="17957">MFTNSQRQEERTGKYGTPRVEYLQQLVTQFQNASSEGMLRVLCYFFLNVIELFLDCLTEPNEKLVEFGIGGICNVCADPSNAALVTQNDGIPLIVQCLSSPVRSTVNYALGTLYYLCNASNKEEILKPEVVDAIKSYAAASEVNTTFSNLAQAFLDKHVPQT</sequence>